<dbReference type="SUPFAM" id="SSF117281">
    <property type="entry name" value="Kelch motif"/>
    <property type="match status" value="1"/>
</dbReference>
<proteinExistence type="predicted"/>
<reference evidence="1" key="1">
    <citation type="submission" date="2022-06" db="EMBL/GenBank/DDBJ databases">
        <title>Uncovering the hologenomic basis of an extraordinary plant invasion.</title>
        <authorList>
            <person name="Bieker V.C."/>
            <person name="Martin M.D."/>
            <person name="Gilbert T."/>
            <person name="Hodgins K."/>
            <person name="Battlay P."/>
            <person name="Petersen B."/>
            <person name="Wilson J."/>
        </authorList>
    </citation>
    <scope>NUCLEOTIDE SEQUENCE</scope>
    <source>
        <strain evidence="1">AA19_3_7</strain>
        <tissue evidence="1">Leaf</tissue>
    </source>
</reference>
<organism evidence="1 2">
    <name type="scientific">Ambrosia artemisiifolia</name>
    <name type="common">Common ragweed</name>
    <dbReference type="NCBI Taxonomy" id="4212"/>
    <lineage>
        <taxon>Eukaryota</taxon>
        <taxon>Viridiplantae</taxon>
        <taxon>Streptophyta</taxon>
        <taxon>Embryophyta</taxon>
        <taxon>Tracheophyta</taxon>
        <taxon>Spermatophyta</taxon>
        <taxon>Magnoliopsida</taxon>
        <taxon>eudicotyledons</taxon>
        <taxon>Gunneridae</taxon>
        <taxon>Pentapetalae</taxon>
        <taxon>asterids</taxon>
        <taxon>campanulids</taxon>
        <taxon>Asterales</taxon>
        <taxon>Asteraceae</taxon>
        <taxon>Asteroideae</taxon>
        <taxon>Heliantheae alliance</taxon>
        <taxon>Heliantheae</taxon>
        <taxon>Ambrosia</taxon>
    </lineage>
</organism>
<comment type="caution">
    <text evidence="1">The sequence shown here is derived from an EMBL/GenBank/DDBJ whole genome shotgun (WGS) entry which is preliminary data.</text>
</comment>
<protein>
    <submittedName>
        <fullName evidence="1">Uncharacterized protein</fullName>
    </submittedName>
</protein>
<evidence type="ECO:0000313" key="1">
    <source>
        <dbReference type="EMBL" id="KAI7742135.1"/>
    </source>
</evidence>
<sequence length="82" mass="9149">MGSDDSNWHSELDYDRWVALPIVGPRPSARYKHSAVIVDEKLYIVGESRNGRQLSDVQSSFSNSGSRKTLPFWPGGKSAIQL</sequence>
<evidence type="ECO:0000313" key="2">
    <source>
        <dbReference type="Proteomes" id="UP001206925"/>
    </source>
</evidence>
<keyword evidence="2" id="KW-1185">Reference proteome</keyword>
<dbReference type="Gene3D" id="2.120.10.80">
    <property type="entry name" value="Kelch-type beta propeller"/>
    <property type="match status" value="1"/>
</dbReference>
<accession>A0AAD5GGU9</accession>
<dbReference type="Proteomes" id="UP001206925">
    <property type="component" value="Unassembled WGS sequence"/>
</dbReference>
<dbReference type="AlphaFoldDB" id="A0AAD5GGU9"/>
<name>A0AAD5GGU9_AMBAR</name>
<gene>
    <name evidence="1" type="ORF">M8C21_032180</name>
</gene>
<dbReference type="InterPro" id="IPR015915">
    <property type="entry name" value="Kelch-typ_b-propeller"/>
</dbReference>
<dbReference type="EMBL" id="JAMZMK010008067">
    <property type="protein sequence ID" value="KAI7742135.1"/>
    <property type="molecule type" value="Genomic_DNA"/>
</dbReference>